<dbReference type="InterPro" id="IPR005311">
    <property type="entry name" value="PBP_dimer"/>
</dbReference>
<evidence type="ECO:0000313" key="15">
    <source>
        <dbReference type="Proteomes" id="UP001611580"/>
    </source>
</evidence>
<evidence type="ECO:0000313" key="14">
    <source>
        <dbReference type="EMBL" id="MFI2489964.1"/>
    </source>
</evidence>
<evidence type="ECO:0000256" key="5">
    <source>
        <dbReference type="ARBA" id="ARBA00022729"/>
    </source>
</evidence>
<dbReference type="Pfam" id="PF03717">
    <property type="entry name" value="PBP_dimer"/>
    <property type="match status" value="1"/>
</dbReference>
<reference evidence="14 15" key="1">
    <citation type="submission" date="2024-10" db="EMBL/GenBank/DDBJ databases">
        <title>The Natural Products Discovery Center: Release of the First 8490 Sequenced Strains for Exploring Actinobacteria Biosynthetic Diversity.</title>
        <authorList>
            <person name="Kalkreuter E."/>
            <person name="Kautsar S.A."/>
            <person name="Yang D."/>
            <person name="Bader C.D."/>
            <person name="Teijaro C.N."/>
            <person name="Fluegel L."/>
            <person name="Davis C.M."/>
            <person name="Simpson J.R."/>
            <person name="Lauterbach L."/>
            <person name="Steele A.D."/>
            <person name="Gui C."/>
            <person name="Meng S."/>
            <person name="Li G."/>
            <person name="Viehrig K."/>
            <person name="Ye F."/>
            <person name="Su P."/>
            <person name="Kiefer A.F."/>
            <person name="Nichols A."/>
            <person name="Cepeda A.J."/>
            <person name="Yan W."/>
            <person name="Fan B."/>
            <person name="Jiang Y."/>
            <person name="Adhikari A."/>
            <person name="Zheng C.-J."/>
            <person name="Schuster L."/>
            <person name="Cowan T.M."/>
            <person name="Smanski M.J."/>
            <person name="Chevrette M.G."/>
            <person name="De Carvalho L.P.S."/>
            <person name="Shen B."/>
        </authorList>
    </citation>
    <scope>NUCLEOTIDE SEQUENCE [LARGE SCALE GENOMIC DNA]</scope>
    <source>
        <strain evidence="14 15">NPDC019481</strain>
    </source>
</reference>
<keyword evidence="5" id="KW-0732">Signal</keyword>
<evidence type="ECO:0000256" key="7">
    <source>
        <dbReference type="ARBA" id="ARBA00023136"/>
    </source>
</evidence>
<dbReference type="RefSeq" id="WP_397407523.1">
    <property type="nucleotide sequence ID" value="NZ_JBIRYI010000019.1"/>
</dbReference>
<dbReference type="InterPro" id="IPR036138">
    <property type="entry name" value="PBP_dimer_sf"/>
</dbReference>
<gene>
    <name evidence="14" type="ORF">ACH47X_23830</name>
</gene>
<dbReference type="EMBL" id="JBIRYI010000019">
    <property type="protein sequence ID" value="MFI2489964.1"/>
    <property type="molecule type" value="Genomic_DNA"/>
</dbReference>
<dbReference type="Gene3D" id="3.90.1310.10">
    <property type="entry name" value="Penicillin-binding protein 2a (Domain 2)"/>
    <property type="match status" value="1"/>
</dbReference>
<dbReference type="Proteomes" id="UP001611580">
    <property type="component" value="Unassembled WGS sequence"/>
</dbReference>
<evidence type="ECO:0000259" key="13">
    <source>
        <dbReference type="Pfam" id="PF03717"/>
    </source>
</evidence>
<dbReference type="Pfam" id="PF00905">
    <property type="entry name" value="Transpeptidase"/>
    <property type="match status" value="1"/>
</dbReference>
<dbReference type="InterPro" id="IPR050515">
    <property type="entry name" value="Beta-lactam/transpept"/>
</dbReference>
<dbReference type="InterPro" id="IPR002137">
    <property type="entry name" value="Beta-lactam_class-D_AS"/>
</dbReference>
<keyword evidence="6 9" id="KW-0378">Hydrolase</keyword>
<dbReference type="PROSITE" id="PS00337">
    <property type="entry name" value="BETA_LACTAMASE_D"/>
    <property type="match status" value="1"/>
</dbReference>
<evidence type="ECO:0000256" key="10">
    <source>
        <dbReference type="SAM" id="MobiDB-lite"/>
    </source>
</evidence>
<dbReference type="InterPro" id="IPR001460">
    <property type="entry name" value="PCN-bd_Tpept"/>
</dbReference>
<accession>A0ABW7XRU8</accession>
<comment type="catalytic activity">
    <reaction evidence="9">
        <text>a beta-lactam + H2O = a substituted beta-amino acid</text>
        <dbReference type="Rhea" id="RHEA:20401"/>
        <dbReference type="ChEBI" id="CHEBI:15377"/>
        <dbReference type="ChEBI" id="CHEBI:35627"/>
        <dbReference type="ChEBI" id="CHEBI:140347"/>
        <dbReference type="EC" id="3.5.2.6"/>
    </reaction>
</comment>
<evidence type="ECO:0000256" key="3">
    <source>
        <dbReference type="ARBA" id="ARBA00007898"/>
    </source>
</evidence>
<protein>
    <recommendedName>
        <fullName evidence="4 9">Beta-lactamase</fullName>
        <ecNumber evidence="4 9">3.5.2.6</ecNumber>
    </recommendedName>
</protein>
<name>A0ABW7XRU8_9MICO</name>
<feature type="transmembrane region" description="Helical" evidence="11">
    <location>
        <begin position="83"/>
        <end position="104"/>
    </location>
</feature>
<dbReference type="Gene3D" id="3.40.710.10">
    <property type="entry name" value="DD-peptidase/beta-lactamase superfamily"/>
    <property type="match status" value="1"/>
</dbReference>
<evidence type="ECO:0000256" key="2">
    <source>
        <dbReference type="ARBA" id="ARBA00007171"/>
    </source>
</evidence>
<feature type="domain" description="Penicillin-binding protein dimerisation" evidence="13">
    <location>
        <begin position="242"/>
        <end position="404"/>
    </location>
</feature>
<comment type="caution">
    <text evidence="14">The sequence shown here is derived from an EMBL/GenBank/DDBJ whole genome shotgun (WGS) entry which is preliminary data.</text>
</comment>
<comment type="similarity">
    <text evidence="2">Belongs to the transpeptidase family.</text>
</comment>
<dbReference type="PANTHER" id="PTHR30627">
    <property type="entry name" value="PEPTIDOGLYCAN D,D-TRANSPEPTIDASE"/>
    <property type="match status" value="1"/>
</dbReference>
<evidence type="ECO:0000256" key="8">
    <source>
        <dbReference type="ARBA" id="ARBA00023251"/>
    </source>
</evidence>
<keyword evidence="8 9" id="KW-0046">Antibiotic resistance</keyword>
<dbReference type="PANTHER" id="PTHR30627:SF24">
    <property type="entry name" value="PENICILLIN-BINDING PROTEIN 4B"/>
    <property type="match status" value="1"/>
</dbReference>
<keyword evidence="11" id="KW-0812">Transmembrane</keyword>
<dbReference type="SUPFAM" id="SSF56519">
    <property type="entry name" value="Penicillin binding protein dimerisation domain"/>
    <property type="match status" value="1"/>
</dbReference>
<dbReference type="InterPro" id="IPR012338">
    <property type="entry name" value="Beta-lactam/transpept-like"/>
</dbReference>
<evidence type="ECO:0000256" key="1">
    <source>
        <dbReference type="ARBA" id="ARBA00004370"/>
    </source>
</evidence>
<organism evidence="14 15">
    <name type="scientific">Promicromonospora kroppenstedtii</name>
    <dbReference type="NCBI Taxonomy" id="440482"/>
    <lineage>
        <taxon>Bacteria</taxon>
        <taxon>Bacillati</taxon>
        <taxon>Actinomycetota</taxon>
        <taxon>Actinomycetes</taxon>
        <taxon>Micrococcales</taxon>
        <taxon>Promicromonosporaceae</taxon>
        <taxon>Promicromonospora</taxon>
    </lineage>
</organism>
<keyword evidence="7 11" id="KW-0472">Membrane</keyword>
<dbReference type="EC" id="3.5.2.6" evidence="4 9"/>
<keyword evidence="15" id="KW-1185">Reference proteome</keyword>
<comment type="similarity">
    <text evidence="3 9">Belongs to the class-D beta-lactamase family.</text>
</comment>
<dbReference type="SUPFAM" id="SSF56601">
    <property type="entry name" value="beta-lactamase/transpeptidase-like"/>
    <property type="match status" value="1"/>
</dbReference>
<feature type="compositionally biased region" description="Low complexity" evidence="10">
    <location>
        <begin position="42"/>
        <end position="56"/>
    </location>
</feature>
<evidence type="ECO:0000259" key="12">
    <source>
        <dbReference type="Pfam" id="PF00905"/>
    </source>
</evidence>
<sequence length="728" mass="74226">MSGHQSPHLPADGHAPVPPPPGGYDTVPPAGGPPPPPPGPPSGDTMPGQYVPVQNVPGPPPPVVPGAGGQPAGDPPRRNGRRALIIVAAVLVLLGAGVGAWFLLRPPPIPDPEPAAEELAAALQAGTPADFPLTMDTSASPDEQYAAVFEQLVAAVGEDAGTVALKSVTPLEEGDGGTATATATFMWTWPVASEEAWEYETVAQLTYPGPADGEAGEWEAAWDLGLLAPGLEAGERLAVERTEPVRGDIVTTGGETIVGLTPVHRVGIDKTRPGWETAAAQLGEVLGFDRSTTDDIAAQVQSAGAKAFIDVITIRDNDPEYDFEAAMAIDGVVGIPDEIPLARDRDFARAVLGTVGEATEEIVKESEGTIKAGDMVGLSGVQAAYDEQLRGVPGLAVTIEPAEGAEGGESREAFTIEKQDGEPVAISLDPATQLRAQATLEDFGDLATAIVAIKPSTGAVLAAASGPGSEGFNTATLGQYPPGSTFKIATSLAMLRSGTTPDSTLPCTATINVEGREFKNVPGYPQSAMGDAVPFRTVFANSCNTAFISQHDAISQQQLHDAAAALGLGADHTVPFGGSAGFGDVPTEASGTEHAASMIGQGQVLATPLAMATVAASVSAGHTVSPWLVEPTGKDAEAEPAGDLTEDEAATLRDLMGGVVEEGSATVLQDIPGIVGAKTGTAQFGDGSKAHVWMLAVADDLAAVVFIEEGELGSTTAGPVMHEFLKGN</sequence>
<comment type="subcellular location">
    <subcellularLocation>
        <location evidence="1">Membrane</location>
    </subcellularLocation>
</comment>
<keyword evidence="11" id="KW-1133">Transmembrane helix</keyword>
<evidence type="ECO:0000256" key="6">
    <source>
        <dbReference type="ARBA" id="ARBA00022801"/>
    </source>
</evidence>
<feature type="domain" description="Penicillin-binding protein transpeptidase" evidence="12">
    <location>
        <begin position="449"/>
        <end position="725"/>
    </location>
</feature>
<evidence type="ECO:0000256" key="9">
    <source>
        <dbReference type="RuleBase" id="RU361140"/>
    </source>
</evidence>
<proteinExistence type="inferred from homology"/>
<feature type="compositionally biased region" description="Pro residues" evidence="10">
    <location>
        <begin position="30"/>
        <end position="41"/>
    </location>
</feature>
<evidence type="ECO:0000256" key="4">
    <source>
        <dbReference type="ARBA" id="ARBA00012865"/>
    </source>
</evidence>
<feature type="region of interest" description="Disordered" evidence="10">
    <location>
        <begin position="1"/>
        <end position="77"/>
    </location>
</feature>
<evidence type="ECO:0000256" key="11">
    <source>
        <dbReference type="SAM" id="Phobius"/>
    </source>
</evidence>